<evidence type="ECO:0000259" key="1">
    <source>
        <dbReference type="Pfam" id="PF08401"/>
    </source>
</evidence>
<dbReference type="RefSeq" id="WP_407341235.1">
    <property type="nucleotide sequence ID" value="NZ_CP136863.1"/>
</dbReference>
<evidence type="ECO:0000313" key="4">
    <source>
        <dbReference type="Proteomes" id="UP001626536"/>
    </source>
</evidence>
<proteinExistence type="predicted"/>
<geneLocation type="plasmid" evidence="3 4">
    <name>pRX1</name>
</geneLocation>
<keyword evidence="3" id="KW-0614">Plasmid</keyword>
<dbReference type="InterPro" id="IPR013610">
    <property type="entry name" value="ArdC_N"/>
</dbReference>
<dbReference type="PIRSF" id="PIRSF037112">
    <property type="entry name" value="Antirestriction_ArdC"/>
    <property type="match status" value="1"/>
</dbReference>
<dbReference type="Pfam" id="PF08401">
    <property type="entry name" value="ArdcN"/>
    <property type="match status" value="1"/>
</dbReference>
<organism evidence="3 4">
    <name type="scientific">Methylocapsa polymorpha</name>
    <dbReference type="NCBI Taxonomy" id="3080828"/>
    <lineage>
        <taxon>Bacteria</taxon>
        <taxon>Pseudomonadati</taxon>
        <taxon>Pseudomonadota</taxon>
        <taxon>Alphaproteobacteria</taxon>
        <taxon>Hyphomicrobiales</taxon>
        <taxon>Beijerinckiaceae</taxon>
        <taxon>Methylocapsa</taxon>
    </lineage>
</organism>
<keyword evidence="4" id="KW-1185">Reference proteome</keyword>
<evidence type="ECO:0000313" key="3">
    <source>
        <dbReference type="EMBL" id="WOJ91854.1"/>
    </source>
</evidence>
<feature type="domain" description="N-terminal" evidence="1">
    <location>
        <begin position="1"/>
        <end position="117"/>
    </location>
</feature>
<dbReference type="InterPro" id="IPR017113">
    <property type="entry name" value="Antirestriction_ArdC"/>
</dbReference>
<accession>A0ABZ0HX71</accession>
<gene>
    <name evidence="3" type="ORF">RZS28_19885</name>
</gene>
<dbReference type="EMBL" id="CP136863">
    <property type="protein sequence ID" value="WOJ91854.1"/>
    <property type="molecule type" value="Genomic_DNA"/>
</dbReference>
<sequence length="305" mass="33376">MTDRVIAALEAGAPPWRKPWNPDVAGGAAMPVNAATGRRYRGINVLTLAMSKLAFSSEDPRWTTYKQAAARGWQIRGGERGTTVFFFKQLQIGDDRASDGSDERGKRIPVMRTFTVFHASQIDGIPAFTPPKATQPISQRIDSVETIVRNSGAVIRIGGDRAFYSPATDHIQMPPDIAFHSAEDRASILLHECGHWSGAKDRFNRDLTGRFGSALYAKEEARAEFSSLMVGGVLGLPTDIQNHASYLASWIEVLKNDKRELFHAAADAQKIADYLLAFHPDYASFNEPPDEAASDEVGETLADAA</sequence>
<dbReference type="InterPro" id="IPR041459">
    <property type="entry name" value="MPTase-PolyVal"/>
</dbReference>
<dbReference type="Proteomes" id="UP001626536">
    <property type="component" value="Plasmid pRX1"/>
</dbReference>
<reference evidence="3 4" key="1">
    <citation type="submission" date="2023-10" db="EMBL/GenBank/DDBJ databases">
        <title>Novel methanotroph of the genus Methylocapsa from a subarctic wetland.</title>
        <authorList>
            <person name="Belova S.E."/>
            <person name="Oshkin I.Y."/>
            <person name="Miroshnikov K."/>
            <person name="Dedysh S.N."/>
        </authorList>
    </citation>
    <scope>NUCLEOTIDE SEQUENCE [LARGE SCALE GENOMIC DNA]</scope>
    <source>
        <strain evidence="3 4">RX1</strain>
        <plasmid evidence="3 4">pRX1</plasmid>
    </source>
</reference>
<name>A0ABZ0HX71_9HYPH</name>
<feature type="domain" description="Polyvalent protein metallopeptidase" evidence="2">
    <location>
        <begin position="143"/>
        <end position="266"/>
    </location>
</feature>
<evidence type="ECO:0000259" key="2">
    <source>
        <dbReference type="Pfam" id="PF18818"/>
    </source>
</evidence>
<protein>
    <submittedName>
        <fullName evidence="3">Zincin-like metallopeptidase domain-containing protein</fullName>
    </submittedName>
</protein>
<dbReference type="Pfam" id="PF18818">
    <property type="entry name" value="MPTase-PolyVal"/>
    <property type="match status" value="1"/>
</dbReference>